<dbReference type="GO" id="GO:0004309">
    <property type="term" value="F:exopolyphosphatase activity"/>
    <property type="evidence" value="ECO:0007669"/>
    <property type="project" value="TreeGrafter"/>
</dbReference>
<dbReference type="PANTHER" id="PTHR12112">
    <property type="entry name" value="BNIP - RELATED"/>
    <property type="match status" value="1"/>
</dbReference>
<comment type="caution">
    <text evidence="2">The sequence shown here is derived from an EMBL/GenBank/DDBJ whole genome shotgun (WGS) entry which is preliminary data.</text>
</comment>
<keyword evidence="3" id="KW-1185">Reference proteome</keyword>
<dbReference type="InterPro" id="IPR038222">
    <property type="entry name" value="DHHA2_dom_sf"/>
</dbReference>
<gene>
    <name evidence="2" type="ORF">BCR37DRAFT_384263</name>
</gene>
<dbReference type="SUPFAM" id="SSF64182">
    <property type="entry name" value="DHH phosphoesterases"/>
    <property type="match status" value="1"/>
</dbReference>
<dbReference type="PANTHER" id="PTHR12112:SF39">
    <property type="entry name" value="EG:152A3.5 PROTEIN (FBGN0003116_PN PROTEIN)"/>
    <property type="match status" value="1"/>
</dbReference>
<dbReference type="RefSeq" id="XP_040722147.1">
    <property type="nucleotide sequence ID" value="XM_040870202.1"/>
</dbReference>
<dbReference type="STRING" id="56484.A0A1Y2ETF1"/>
<dbReference type="EMBL" id="MCFI01000028">
    <property type="protein sequence ID" value="ORY74841.1"/>
    <property type="molecule type" value="Genomic_DNA"/>
</dbReference>
<dbReference type="GO" id="GO:0005737">
    <property type="term" value="C:cytoplasm"/>
    <property type="evidence" value="ECO:0007669"/>
    <property type="project" value="InterPro"/>
</dbReference>
<evidence type="ECO:0000259" key="1">
    <source>
        <dbReference type="SMART" id="SM01131"/>
    </source>
</evidence>
<dbReference type="InterPro" id="IPR038763">
    <property type="entry name" value="DHH_sf"/>
</dbReference>
<feature type="domain" description="DHHA2" evidence="1">
    <location>
        <begin position="148"/>
        <end position="289"/>
    </location>
</feature>
<dbReference type="Proteomes" id="UP000193685">
    <property type="component" value="Unassembled WGS sequence"/>
</dbReference>
<dbReference type="AlphaFoldDB" id="A0A1Y2ETF1"/>
<dbReference type="SMART" id="SM01131">
    <property type="entry name" value="DHHA2"/>
    <property type="match status" value="1"/>
</dbReference>
<evidence type="ECO:0000313" key="2">
    <source>
        <dbReference type="EMBL" id="ORY74841.1"/>
    </source>
</evidence>
<evidence type="ECO:0000313" key="3">
    <source>
        <dbReference type="Proteomes" id="UP000193685"/>
    </source>
</evidence>
<dbReference type="OMA" id="HANEGFC"/>
<name>A0A1Y2ETF1_PROLT</name>
<dbReference type="Pfam" id="PF02833">
    <property type="entry name" value="DHHA2"/>
    <property type="match status" value="1"/>
</dbReference>
<dbReference type="OrthoDB" id="374045at2759"/>
<proteinExistence type="predicted"/>
<dbReference type="Gene3D" id="3.90.1640.10">
    <property type="entry name" value="inorganic pyrophosphatase (n-terminal core)"/>
    <property type="match status" value="1"/>
</dbReference>
<organism evidence="2 3">
    <name type="scientific">Protomyces lactucae-debilis</name>
    <dbReference type="NCBI Taxonomy" id="2754530"/>
    <lineage>
        <taxon>Eukaryota</taxon>
        <taxon>Fungi</taxon>
        <taxon>Dikarya</taxon>
        <taxon>Ascomycota</taxon>
        <taxon>Taphrinomycotina</taxon>
        <taxon>Taphrinomycetes</taxon>
        <taxon>Taphrinales</taxon>
        <taxon>Protomycetaceae</taxon>
        <taxon>Protomyces</taxon>
    </lineage>
</organism>
<dbReference type="Gene3D" id="3.10.310.20">
    <property type="entry name" value="DHHA2 domain"/>
    <property type="match status" value="1"/>
</dbReference>
<sequence length="292" mass="32831">MTLSAEMRLALLLQRTGCMIALPWSQLTGSILDHNHFKVEGIDASEIKVLGVVDHHVDEHLYLDAKPRIVQQCGSCCSLVVQYFQSSWAEQGFDGEAELIPLLLSAILTDTANLTQQMTDIDVDMVKFLRSRIMASAVTGTWNEAAMLRALRDAKRDNAGLTTAEMFRRDYKEWDLGDAGKWGVSSVTTSMDDLAKEADWLQTSSRHAKARSLDIHLVMTKHGPKELMCHVANPAKSSWMDKFLKLATPELQLESWAKEPHSGPEFYTFQQLNTVYTRKKVAILCQEMLRTG</sequence>
<protein>
    <recommendedName>
        <fullName evidence="1">DHHA2 domain-containing protein</fullName>
    </recommendedName>
</protein>
<dbReference type="InterPro" id="IPR004097">
    <property type="entry name" value="DHHA2"/>
</dbReference>
<accession>A0A1Y2ETF1</accession>
<reference evidence="2 3" key="1">
    <citation type="submission" date="2016-07" db="EMBL/GenBank/DDBJ databases">
        <title>Pervasive Adenine N6-methylation of Active Genes in Fungi.</title>
        <authorList>
            <consortium name="DOE Joint Genome Institute"/>
            <person name="Mondo S.J."/>
            <person name="Dannebaum R.O."/>
            <person name="Kuo R.C."/>
            <person name="Labutti K."/>
            <person name="Haridas S."/>
            <person name="Kuo A."/>
            <person name="Salamov A."/>
            <person name="Ahrendt S.R."/>
            <person name="Lipzen A."/>
            <person name="Sullivan W."/>
            <person name="Andreopoulos W.B."/>
            <person name="Clum A."/>
            <person name="Lindquist E."/>
            <person name="Daum C."/>
            <person name="Ramamoorthy G.K."/>
            <person name="Gryganskyi A."/>
            <person name="Culley D."/>
            <person name="Magnuson J.K."/>
            <person name="James T.Y."/>
            <person name="O'Malley M.A."/>
            <person name="Stajich J.E."/>
            <person name="Spatafora J.W."/>
            <person name="Visel A."/>
            <person name="Grigoriev I.V."/>
        </authorList>
    </citation>
    <scope>NUCLEOTIDE SEQUENCE [LARGE SCALE GENOMIC DNA]</scope>
    <source>
        <strain evidence="2 3">12-1054</strain>
    </source>
</reference>
<dbReference type="GeneID" id="63786801"/>